<dbReference type="GO" id="GO:0007018">
    <property type="term" value="P:microtubule-based movement"/>
    <property type="evidence" value="ECO:0007669"/>
    <property type="project" value="InterPro"/>
</dbReference>
<evidence type="ECO:0000256" key="2">
    <source>
        <dbReference type="ARBA" id="ARBA00022840"/>
    </source>
</evidence>
<evidence type="ECO:0000256" key="7">
    <source>
        <dbReference type="SAM" id="MobiDB-lite"/>
    </source>
</evidence>
<feature type="binding site" evidence="5">
    <location>
        <begin position="98"/>
        <end position="105"/>
    </location>
    <ligand>
        <name>ATP</name>
        <dbReference type="ChEBI" id="CHEBI:30616"/>
    </ligand>
</feature>
<dbReference type="InterPro" id="IPR027417">
    <property type="entry name" value="P-loop_NTPase"/>
</dbReference>
<dbReference type="SUPFAM" id="SSF52540">
    <property type="entry name" value="P-loop containing nucleoside triphosphate hydrolases"/>
    <property type="match status" value="1"/>
</dbReference>
<sequence length="1894" mass="212546">MASEPAAENIAVCIRVRPMNERERQAQDALALACVPQLRAVALLDPQSGAPLAGKGHAFTYDEVFDAASDAHAIYARVARRIVRSTLDGINGTIFAYGQTSSGKTYTMQGDGGMPFEPEAESCRPGILQLAVEDIFGFIERCTDRDFLLRVSFLEIYNEEVRDLLNPAADALKLREDPRKGVYVESTEEIITNYEDIVTLLRAGNRNRTVGQTAMNDQSSRSHSVFRIVIESKQKADSRRHSEEDVNGAVLVASLNLVDLAGSESLRHTAAEGIRQREAGNINKSLLTLARVINTLASSGGRAQNAPFRDSKLTRLLQNSLGGNTRTLIICCVTPSDRYIEETKSTLQFAARAKDIQTSATVNEVLDDQTQLRRLKREVHELKKLVNSEALNALKAENEALISEKNHNKTEMARLMGLILSSTSVSKTTVGKKRKQRGKRLRETWGPGDFPTSIKALAPLSPNLYPRKRHSPAKENMDPQTIFRVYEENDRDMTKKADNPAFDTATTKMKSTDASSKNVLDLFSAVIQKCCDAACEDPITAIESIANEKSASLGDVERIHVFEVLAELRTLMISHKQYRSVQDEKLALEKEVKGLRLKREDENTTETPARCDCSENASKASALVDEIMAELVSTQENLAKQQSCYHELDIEKTNCQQMAAEELDALRFQLETLKLESSRAQDRFHCEKRQLEAALEALQLSPDDDERMRLRSRENELESLLKEMKASQTVFQMAVAERDDEIALLKAREAENKHTELATPMECSEEGQLQKISEVESDNESAAPTEMQSRDIGKKDTLKQATAADQSENGVVEKLAGELQDIMQELAQLQSDHERTATEKETLQAQIDKINEELEVSRRQGYEISEALMEKEHVAKVLKAQLDAKLMTISQMQTKHGVEVEILQQTIQDLTMEKEQLLSKINDFDVANETTEKTAKATAIDVTPNIGDADEHLQAQELHSEIEQLTTKLSAVEAELDETKARLQASMASAEGVSEQTNLQAAYEKLKVDFSNLLQANKANSSQAISSSEQNTEALDLSLQQRYDTLNVEYKTIADELEKMSRERNDCLEELRALECQLMEVSEEKMKLAIAADEQDIKLQEAQQAATSSAKTISTLQTQLEEACSTKTALETSKAELEQNVSKVQSALADLQADHATLVEQMQRIESVSNTCSGSSTSDAELLQQRLDAESKQREKLRLDVQSYEETLSVLREEAKDSSATIADLLEKTRRLEIALESAFRTQDQKDKEISSLADALTRSEEEKTEMRLQSKQRLVAAEGKEMALEEKISALTQQLNMFSAGVAVPGLPMESDTQAELTQAREKVSELLVNVTALESQLAEAHQALRKQDEEWNKKQAMAEKEFERLTTEQRRLLEQLSVLQSNAGISQHEMTTQAEELLEAKQFCAQLSNEKEAIQRELDAVNASWKEKQQELTRQLDSIREQYQEAQTELEEFQKSADGEIHRLRSVVEETEAEIEELKRSAKAREEELESQIGEQEDWQNQVRSRQEALQAKCEELDDERQLLKKKYAALEAQRGDIEEQLRSEIHELSQKYSTAQAQQAIYQGKLKEMESQLEMTENDVSQSRSEAKSLAESLKSSQMEAVQYHNKIVEAQLAKESVDKLVEKQKARIDKLEKVKMTTETLDLFRKLKKDRHDLQIKVQALQDNLDYTKQALAQTQEDHHGKEQRVVEDKNEELRLLKEHVEELREALRAEKHQVADIKSEMRAALNDEREKAEHEIQEMQALVKEKMDLVEKLEAEVASVKDAMVKLREQKSENVSYLEKENLDLHVENRELKKRLESSVSALPENDEFLGDTGIYDASAAAAAKVLAEDSNSAPSEIEASDSDSASTEATKGAAKAGGFLLSTTELDAIAANSQEDPKEGERPECSQQ</sequence>
<gene>
    <name evidence="9" type="ORF">Plil01_001537100</name>
</gene>
<feature type="coiled-coil region" evidence="6">
    <location>
        <begin position="656"/>
        <end position="683"/>
    </location>
</feature>
<evidence type="ECO:0000259" key="8">
    <source>
        <dbReference type="PROSITE" id="PS50067"/>
    </source>
</evidence>
<dbReference type="Pfam" id="PF00225">
    <property type="entry name" value="Kinesin"/>
    <property type="match status" value="1"/>
</dbReference>
<dbReference type="Proteomes" id="UP001165083">
    <property type="component" value="Unassembled WGS sequence"/>
</dbReference>
<feature type="region of interest" description="Disordered" evidence="7">
    <location>
        <begin position="753"/>
        <end position="810"/>
    </location>
</feature>
<keyword evidence="3 6" id="KW-0175">Coiled coil</keyword>
<feature type="compositionally biased region" description="Basic residues" evidence="7">
    <location>
        <begin position="430"/>
        <end position="440"/>
    </location>
</feature>
<feature type="compositionally biased region" description="Basic and acidic residues" evidence="7">
    <location>
        <begin position="1881"/>
        <end position="1894"/>
    </location>
</feature>
<evidence type="ECO:0000256" key="6">
    <source>
        <dbReference type="SAM" id="Coils"/>
    </source>
</evidence>
<feature type="region of interest" description="Disordered" evidence="7">
    <location>
        <begin position="1832"/>
        <end position="1894"/>
    </location>
</feature>
<dbReference type="PROSITE" id="PS00411">
    <property type="entry name" value="KINESIN_MOTOR_1"/>
    <property type="match status" value="1"/>
</dbReference>
<dbReference type="PANTHER" id="PTHR47968">
    <property type="entry name" value="CENTROMERE PROTEIN E"/>
    <property type="match status" value="1"/>
</dbReference>
<feature type="compositionally biased region" description="Low complexity" evidence="7">
    <location>
        <begin position="1838"/>
        <end position="1863"/>
    </location>
</feature>
<dbReference type="SMART" id="SM00129">
    <property type="entry name" value="KISc"/>
    <property type="match status" value="1"/>
</dbReference>
<feature type="coiled-coil region" evidence="6">
    <location>
        <begin position="955"/>
        <end position="989"/>
    </location>
</feature>
<protein>
    <submittedName>
        <fullName evidence="9">Unnamed protein product</fullName>
    </submittedName>
</protein>
<comment type="caution">
    <text evidence="9">The sequence shown here is derived from an EMBL/GenBank/DDBJ whole genome shotgun (WGS) entry which is preliminary data.</text>
</comment>
<keyword evidence="4 5" id="KW-0505">Motor protein</keyword>
<evidence type="ECO:0000313" key="9">
    <source>
        <dbReference type="EMBL" id="GMF36307.1"/>
    </source>
</evidence>
<evidence type="ECO:0000313" key="10">
    <source>
        <dbReference type="Proteomes" id="UP001165083"/>
    </source>
</evidence>
<feature type="coiled-coil region" evidence="6">
    <location>
        <begin position="365"/>
        <end position="411"/>
    </location>
</feature>
<dbReference type="OrthoDB" id="3176171at2759"/>
<feature type="coiled-coil region" evidence="6">
    <location>
        <begin position="1120"/>
        <end position="1228"/>
    </location>
</feature>
<keyword evidence="10" id="KW-1185">Reference proteome</keyword>
<feature type="coiled-coil region" evidence="6">
    <location>
        <begin position="812"/>
        <end position="860"/>
    </location>
</feature>
<dbReference type="GO" id="GO:0008017">
    <property type="term" value="F:microtubule binding"/>
    <property type="evidence" value="ECO:0007669"/>
    <property type="project" value="InterPro"/>
</dbReference>
<dbReference type="GO" id="GO:0003777">
    <property type="term" value="F:microtubule motor activity"/>
    <property type="evidence" value="ECO:0007669"/>
    <property type="project" value="InterPro"/>
</dbReference>
<accession>A0A9W7CQF1</accession>
<evidence type="ECO:0000256" key="1">
    <source>
        <dbReference type="ARBA" id="ARBA00022741"/>
    </source>
</evidence>
<feature type="coiled-coil region" evidence="6">
    <location>
        <begin position="1618"/>
        <end position="1775"/>
    </location>
</feature>
<dbReference type="PRINTS" id="PR00380">
    <property type="entry name" value="KINESINHEAVY"/>
</dbReference>
<proteinExistence type="inferred from homology"/>
<dbReference type="InterPro" id="IPR001752">
    <property type="entry name" value="Kinesin_motor_dom"/>
</dbReference>
<name>A0A9W7CQF1_9STRA</name>
<comment type="similarity">
    <text evidence="5">Belongs to the TRAFAC class myosin-kinesin ATPase superfamily. Kinesin family.</text>
</comment>
<keyword evidence="2 5" id="KW-0067">ATP-binding</keyword>
<evidence type="ECO:0000256" key="5">
    <source>
        <dbReference type="PROSITE-ProRule" id="PRU00283"/>
    </source>
</evidence>
<reference evidence="9" key="1">
    <citation type="submission" date="2023-04" db="EMBL/GenBank/DDBJ databases">
        <title>Phytophthora lilii NBRC 32176.</title>
        <authorList>
            <person name="Ichikawa N."/>
            <person name="Sato H."/>
            <person name="Tonouchi N."/>
        </authorList>
    </citation>
    <scope>NUCLEOTIDE SEQUENCE</scope>
    <source>
        <strain evidence="9">NBRC 32176</strain>
    </source>
</reference>
<evidence type="ECO:0000256" key="4">
    <source>
        <dbReference type="ARBA" id="ARBA00023175"/>
    </source>
</evidence>
<dbReference type="Gene3D" id="3.40.850.10">
    <property type="entry name" value="Kinesin motor domain"/>
    <property type="match status" value="1"/>
</dbReference>
<feature type="compositionally biased region" description="Basic and acidic residues" evidence="7">
    <location>
        <begin position="788"/>
        <end position="798"/>
    </location>
</feature>
<organism evidence="9 10">
    <name type="scientific">Phytophthora lilii</name>
    <dbReference type="NCBI Taxonomy" id="2077276"/>
    <lineage>
        <taxon>Eukaryota</taxon>
        <taxon>Sar</taxon>
        <taxon>Stramenopiles</taxon>
        <taxon>Oomycota</taxon>
        <taxon>Peronosporomycetes</taxon>
        <taxon>Peronosporales</taxon>
        <taxon>Peronosporaceae</taxon>
        <taxon>Phytophthora</taxon>
    </lineage>
</organism>
<dbReference type="InterPro" id="IPR019821">
    <property type="entry name" value="Kinesin_motor_CS"/>
</dbReference>
<feature type="coiled-coil region" evidence="6">
    <location>
        <begin position="1043"/>
        <end position="1091"/>
    </location>
</feature>
<feature type="coiled-coil region" evidence="6">
    <location>
        <begin position="1275"/>
        <end position="1589"/>
    </location>
</feature>
<feature type="domain" description="Kinesin motor" evidence="8">
    <location>
        <begin position="9"/>
        <end position="356"/>
    </location>
</feature>
<feature type="region of interest" description="Disordered" evidence="7">
    <location>
        <begin position="427"/>
        <end position="448"/>
    </location>
</feature>
<dbReference type="PROSITE" id="PS50067">
    <property type="entry name" value="KINESIN_MOTOR_2"/>
    <property type="match status" value="1"/>
</dbReference>
<keyword evidence="1 5" id="KW-0547">Nucleotide-binding</keyword>
<dbReference type="PANTHER" id="PTHR47968:SF75">
    <property type="entry name" value="CENTROMERE-ASSOCIATED PROTEIN E"/>
    <property type="match status" value="1"/>
</dbReference>
<dbReference type="EMBL" id="BSXW01001380">
    <property type="protein sequence ID" value="GMF36307.1"/>
    <property type="molecule type" value="Genomic_DNA"/>
</dbReference>
<dbReference type="FunFam" id="3.40.850.10:FF:000193">
    <property type="entry name" value="Kinesin-like protein"/>
    <property type="match status" value="1"/>
</dbReference>
<feature type="compositionally biased region" description="Polar residues" evidence="7">
    <location>
        <begin position="799"/>
        <end position="809"/>
    </location>
</feature>
<dbReference type="InterPro" id="IPR027640">
    <property type="entry name" value="Kinesin-like_fam"/>
</dbReference>
<evidence type="ECO:0000256" key="3">
    <source>
        <dbReference type="ARBA" id="ARBA00023054"/>
    </source>
</evidence>
<dbReference type="InterPro" id="IPR036961">
    <property type="entry name" value="Kinesin_motor_dom_sf"/>
</dbReference>
<dbReference type="GO" id="GO:0005524">
    <property type="term" value="F:ATP binding"/>
    <property type="evidence" value="ECO:0007669"/>
    <property type="project" value="UniProtKB-UniRule"/>
</dbReference>